<proteinExistence type="inferred from homology"/>
<dbReference type="SUPFAM" id="SSF53474">
    <property type="entry name" value="alpha/beta-Hydrolases"/>
    <property type="match status" value="1"/>
</dbReference>
<comment type="similarity">
    <text evidence="2 7">Belongs to the peptidase S33 family.</text>
</comment>
<comment type="caution">
    <text evidence="10">The sequence shown here is derived from an EMBL/GenBank/DDBJ whole genome shotgun (WGS) entry which is preliminary data.</text>
</comment>
<accession>A0A3D9SFB1</accession>
<keyword evidence="7" id="KW-0031">Aminopeptidase</keyword>
<dbReference type="AlphaFoldDB" id="A0A3D9SFB1"/>
<dbReference type="Gene3D" id="3.40.50.1820">
    <property type="entry name" value="alpha/beta hydrolase"/>
    <property type="match status" value="1"/>
</dbReference>
<dbReference type="GO" id="GO:0004177">
    <property type="term" value="F:aminopeptidase activity"/>
    <property type="evidence" value="ECO:0007669"/>
    <property type="project" value="UniProtKB-KW"/>
</dbReference>
<dbReference type="OrthoDB" id="53505at2"/>
<dbReference type="Pfam" id="PF00561">
    <property type="entry name" value="Abhydrolase_1"/>
    <property type="match status" value="1"/>
</dbReference>
<keyword evidence="11" id="KW-1185">Reference proteome</keyword>
<evidence type="ECO:0000256" key="4">
    <source>
        <dbReference type="ARBA" id="ARBA00021843"/>
    </source>
</evidence>
<evidence type="ECO:0000256" key="5">
    <source>
        <dbReference type="ARBA" id="ARBA00022801"/>
    </source>
</evidence>
<dbReference type="PIRSF" id="PIRSF005539">
    <property type="entry name" value="Pept_S33_TRI_F1"/>
    <property type="match status" value="1"/>
</dbReference>
<dbReference type="PANTHER" id="PTHR43798:SF31">
    <property type="entry name" value="AB HYDROLASE SUPERFAMILY PROTEIN YCLE"/>
    <property type="match status" value="1"/>
</dbReference>
<comment type="function">
    <text evidence="7">Releases the N-terminal proline from various substrates.</text>
</comment>
<evidence type="ECO:0000313" key="11">
    <source>
        <dbReference type="Proteomes" id="UP000256304"/>
    </source>
</evidence>
<dbReference type="PANTHER" id="PTHR43798">
    <property type="entry name" value="MONOACYLGLYCEROL LIPASE"/>
    <property type="match status" value="1"/>
</dbReference>
<organism evidence="10 11">
    <name type="scientific">Paenibacillus taihuensis</name>
    <dbReference type="NCBI Taxonomy" id="1156355"/>
    <lineage>
        <taxon>Bacteria</taxon>
        <taxon>Bacillati</taxon>
        <taxon>Bacillota</taxon>
        <taxon>Bacilli</taxon>
        <taxon>Bacillales</taxon>
        <taxon>Paenibacillaceae</taxon>
        <taxon>Paenibacillus</taxon>
    </lineage>
</organism>
<evidence type="ECO:0000256" key="7">
    <source>
        <dbReference type="PIRNR" id="PIRNR005539"/>
    </source>
</evidence>
<feature type="active site" evidence="8">
    <location>
        <position position="246"/>
    </location>
</feature>
<keyword evidence="5 7" id="KW-0378">Hydrolase</keyword>
<feature type="active site" description="Proton donor" evidence="8">
    <location>
        <position position="273"/>
    </location>
</feature>
<dbReference type="GO" id="GO:0016020">
    <property type="term" value="C:membrane"/>
    <property type="evidence" value="ECO:0007669"/>
    <property type="project" value="TreeGrafter"/>
</dbReference>
<dbReference type="InterPro" id="IPR050266">
    <property type="entry name" value="AB_hydrolase_sf"/>
</dbReference>
<evidence type="ECO:0000256" key="3">
    <source>
        <dbReference type="ARBA" id="ARBA00012568"/>
    </source>
</evidence>
<dbReference type="EC" id="3.4.11.5" evidence="3 7"/>
<dbReference type="PRINTS" id="PR00793">
    <property type="entry name" value="PROAMNOPTASE"/>
</dbReference>
<evidence type="ECO:0000313" key="10">
    <source>
        <dbReference type="EMBL" id="REE94592.1"/>
    </source>
</evidence>
<dbReference type="RefSeq" id="WP_116187298.1">
    <property type="nucleotide sequence ID" value="NZ_QTTN01000001.1"/>
</dbReference>
<dbReference type="NCBIfam" id="TIGR01250">
    <property type="entry name" value="pro_imino_pep_2"/>
    <property type="match status" value="1"/>
</dbReference>
<dbReference type="InterPro" id="IPR029058">
    <property type="entry name" value="AB_hydrolase_fold"/>
</dbReference>
<dbReference type="EMBL" id="QTTN01000001">
    <property type="protein sequence ID" value="REE94592.1"/>
    <property type="molecule type" value="Genomic_DNA"/>
</dbReference>
<evidence type="ECO:0000256" key="6">
    <source>
        <dbReference type="ARBA" id="ARBA00029605"/>
    </source>
</evidence>
<evidence type="ECO:0000256" key="8">
    <source>
        <dbReference type="PIRSR" id="PIRSR005539-1"/>
    </source>
</evidence>
<evidence type="ECO:0000259" key="9">
    <source>
        <dbReference type="Pfam" id="PF00561"/>
    </source>
</evidence>
<dbReference type="InterPro" id="IPR002410">
    <property type="entry name" value="Peptidase_S33"/>
</dbReference>
<feature type="domain" description="AB hydrolase-1" evidence="9">
    <location>
        <begin position="32"/>
        <end position="279"/>
    </location>
</feature>
<evidence type="ECO:0000256" key="1">
    <source>
        <dbReference type="ARBA" id="ARBA00001585"/>
    </source>
</evidence>
<sequence length="302" mass="34173">MHNRRTEEGFIDVPGGKVWYTRLSEEGAQGIPLVVLHGGPGNTHGPLKSELEALANERPVIFYDQLGSGNSERPTDVSLWKTERFVEELASIREALGLTEMHLLGHSWGTMLAASYLIERKPEGVYSVIFSSPCLSSEMWKQDADRLIAQLPDDVQATIKLHEEQGTTDSEEYHAAMQVYYDRHVVRLNPVPEILKISRPKSNGEIYMTMWGPSEFCPTGNLKHYDVTPQLHEIAIPSLFLCGRYDEATPESTQHYQSLVPGAELHVFEESSHMGYLEETDAYLQTVRQFLQKVEAYRGTHQ</sequence>
<gene>
    <name evidence="10" type="ORF">A8990_101388</name>
</gene>
<keyword evidence="7" id="KW-0645">Protease</keyword>
<protein>
    <recommendedName>
        <fullName evidence="4 7">Proline iminopeptidase</fullName>
        <shortName evidence="7">PIP</shortName>
        <ecNumber evidence="3 7">3.4.11.5</ecNumber>
    </recommendedName>
    <alternativeName>
        <fullName evidence="6 7">Prolyl aminopeptidase</fullName>
    </alternativeName>
</protein>
<dbReference type="GO" id="GO:0006508">
    <property type="term" value="P:proteolysis"/>
    <property type="evidence" value="ECO:0007669"/>
    <property type="project" value="UniProtKB-KW"/>
</dbReference>
<evidence type="ECO:0000256" key="2">
    <source>
        <dbReference type="ARBA" id="ARBA00010088"/>
    </source>
</evidence>
<feature type="active site" description="Nucleophile" evidence="8">
    <location>
        <position position="107"/>
    </location>
</feature>
<reference evidence="10 11" key="1">
    <citation type="submission" date="2018-08" db="EMBL/GenBank/DDBJ databases">
        <title>Genomic Encyclopedia of Type Strains, Phase III (KMG-III): the genomes of soil and plant-associated and newly described type strains.</title>
        <authorList>
            <person name="Whitman W."/>
        </authorList>
    </citation>
    <scope>NUCLEOTIDE SEQUENCE [LARGE SCALE GENOMIC DNA]</scope>
    <source>
        <strain evidence="10 11">CGMCC 1.10966</strain>
    </source>
</reference>
<dbReference type="InterPro" id="IPR005945">
    <property type="entry name" value="Pro_imino_pep"/>
</dbReference>
<dbReference type="InterPro" id="IPR000073">
    <property type="entry name" value="AB_hydrolase_1"/>
</dbReference>
<comment type="catalytic activity">
    <reaction evidence="1 7">
        <text>Release of N-terminal proline from a peptide.</text>
        <dbReference type="EC" id="3.4.11.5"/>
    </reaction>
</comment>
<dbReference type="Proteomes" id="UP000256304">
    <property type="component" value="Unassembled WGS sequence"/>
</dbReference>
<name>A0A3D9SFB1_9BACL</name>